<dbReference type="RefSeq" id="WP_235444239.1">
    <property type="nucleotide sequence ID" value="NZ_FPAG01000008.1"/>
</dbReference>
<feature type="transmembrane region" description="Helical" evidence="1">
    <location>
        <begin position="39"/>
        <end position="60"/>
    </location>
</feature>
<dbReference type="Proteomes" id="UP000183209">
    <property type="component" value="Unassembled WGS sequence"/>
</dbReference>
<accession>A0A1I6V775</accession>
<organism evidence="2 3">
    <name type="scientific">Zhouia amylolytica</name>
    <dbReference type="NCBI Taxonomy" id="376730"/>
    <lineage>
        <taxon>Bacteria</taxon>
        <taxon>Pseudomonadati</taxon>
        <taxon>Bacteroidota</taxon>
        <taxon>Flavobacteriia</taxon>
        <taxon>Flavobacteriales</taxon>
        <taxon>Flavobacteriaceae</taxon>
        <taxon>Zhouia</taxon>
    </lineage>
</organism>
<protein>
    <submittedName>
        <fullName evidence="2">Uncharacterized protein</fullName>
    </submittedName>
</protein>
<name>A0A1I6V775_9FLAO</name>
<dbReference type="AlphaFoldDB" id="A0A1I6V775"/>
<gene>
    <name evidence="2" type="ORF">SAMN04487906_2915</name>
</gene>
<dbReference type="EMBL" id="FPAG01000008">
    <property type="protein sequence ID" value="SFT09519.1"/>
    <property type="molecule type" value="Genomic_DNA"/>
</dbReference>
<evidence type="ECO:0000313" key="3">
    <source>
        <dbReference type="Proteomes" id="UP000183209"/>
    </source>
</evidence>
<evidence type="ECO:0000313" key="2">
    <source>
        <dbReference type="EMBL" id="SFT09519.1"/>
    </source>
</evidence>
<feature type="transmembrane region" description="Helical" evidence="1">
    <location>
        <begin position="121"/>
        <end position="142"/>
    </location>
</feature>
<feature type="transmembrane region" description="Helical" evidence="1">
    <location>
        <begin position="72"/>
        <end position="89"/>
    </location>
</feature>
<reference evidence="2 3" key="1">
    <citation type="submission" date="2016-10" db="EMBL/GenBank/DDBJ databases">
        <authorList>
            <person name="de Groot N.N."/>
        </authorList>
    </citation>
    <scope>NUCLEOTIDE SEQUENCE [LARGE SCALE GENOMIC DNA]</scope>
    <source>
        <strain evidence="2 3">CGMCC 1.6114</strain>
    </source>
</reference>
<feature type="transmembrane region" description="Helical" evidence="1">
    <location>
        <begin position="162"/>
        <end position="189"/>
    </location>
</feature>
<keyword evidence="1" id="KW-1133">Transmembrane helix</keyword>
<evidence type="ECO:0000256" key="1">
    <source>
        <dbReference type="SAM" id="Phobius"/>
    </source>
</evidence>
<proteinExistence type="predicted"/>
<keyword evidence="1" id="KW-0812">Transmembrane</keyword>
<keyword evidence="1" id="KW-0472">Membrane</keyword>
<sequence>MMDELDLLKKDWKSREKDLPRLSHDDIYKMIWKKSSSNIKWIFIISAIEFLVGILITVFYHPARDEFKLPQIVDIITKGSMIVAVYYMIRFYLNYKKVSAASTVKGLLDAIMKARKTVKTYIIIMMSLGGIASIIASVYTYINQKGGWESFNENAHTNDYLLIAMVAVIATVLVLGIFLLIYFLLYGILMKRLKNNYKEIKKIEV</sequence>